<feature type="domain" description="Transcriptional repressor PaaX-like C-terminal" evidence="2">
    <location>
        <begin position="184"/>
        <end position="269"/>
    </location>
</feature>
<protein>
    <submittedName>
        <fullName evidence="4">PaaX family transcriptional regulator C-terminal domain-containing protein</fullName>
    </submittedName>
</protein>
<dbReference type="InterPro" id="IPR036390">
    <property type="entry name" value="WH_DNA-bd_sf"/>
</dbReference>
<evidence type="ECO:0000313" key="4">
    <source>
        <dbReference type="EMBL" id="MFB9676368.1"/>
    </source>
</evidence>
<dbReference type="InterPro" id="IPR036388">
    <property type="entry name" value="WH-like_DNA-bd_sf"/>
</dbReference>
<accession>A0ABV5TFC3</accession>
<feature type="domain" description="Transcriptional repressor PaaX-like central Cas2-like" evidence="3">
    <location>
        <begin position="103"/>
        <end position="171"/>
    </location>
</feature>
<dbReference type="Gene3D" id="3.30.70.2650">
    <property type="match status" value="1"/>
</dbReference>
<dbReference type="InterPro" id="IPR012906">
    <property type="entry name" value="PaaX-like_N"/>
</dbReference>
<dbReference type="Pfam" id="PF08223">
    <property type="entry name" value="PaaX_C"/>
    <property type="match status" value="1"/>
</dbReference>
<organism evidence="4 5">
    <name type="scientific">Streptosporangium vulgare</name>
    <dbReference type="NCBI Taxonomy" id="46190"/>
    <lineage>
        <taxon>Bacteria</taxon>
        <taxon>Bacillati</taxon>
        <taxon>Actinomycetota</taxon>
        <taxon>Actinomycetes</taxon>
        <taxon>Streptosporangiales</taxon>
        <taxon>Streptosporangiaceae</taxon>
        <taxon>Streptosporangium</taxon>
    </lineage>
</organism>
<dbReference type="Gene3D" id="1.10.10.10">
    <property type="entry name" value="Winged helix-like DNA-binding domain superfamily/Winged helix DNA-binding domain"/>
    <property type="match status" value="1"/>
</dbReference>
<name>A0ABV5TFC3_9ACTN</name>
<dbReference type="EMBL" id="JBHMBS010000005">
    <property type="protein sequence ID" value="MFB9676368.1"/>
    <property type="molecule type" value="Genomic_DNA"/>
</dbReference>
<dbReference type="InterPro" id="IPR013225">
    <property type="entry name" value="PaaX_C"/>
</dbReference>
<evidence type="ECO:0000259" key="1">
    <source>
        <dbReference type="Pfam" id="PF07848"/>
    </source>
</evidence>
<dbReference type="Pfam" id="PF07848">
    <property type="entry name" value="PaaX"/>
    <property type="match status" value="1"/>
</dbReference>
<dbReference type="RefSeq" id="WP_344745205.1">
    <property type="nucleotide sequence ID" value="NZ_BAAAWW010000060.1"/>
</dbReference>
<dbReference type="Proteomes" id="UP001589610">
    <property type="component" value="Unassembled WGS sequence"/>
</dbReference>
<dbReference type="Pfam" id="PF20803">
    <property type="entry name" value="PaaX_M"/>
    <property type="match status" value="1"/>
</dbReference>
<sequence>MRTDGDDLFDVQPQSLLMTTFGAFLEPRTAPVWSGGLVTLLDYFGITTAAARIALARLVQRELAERHRKGRHVYYTLTKRSVHLLEDGDERISSLGKRPGATSTWTLVWHTLPDSRKAERSNFVRQLRFHGFGLLQDGMWASPRDYVAEVTDLVDKLGISDAVTIFRASPSGDVASGPLLGHLWQLDQVAERYRHFAARYAPLTRPPRMSPREAFVTCTEMMQSFRSFADIDPELPEEWATHAGAREEAIAVYWEALGRLREPAAAHFRELTRT</sequence>
<feature type="domain" description="Transcriptional repressor PaaX-like N-terminal" evidence="1">
    <location>
        <begin position="13"/>
        <end position="80"/>
    </location>
</feature>
<dbReference type="PANTHER" id="PTHR30319:SF1">
    <property type="entry name" value="TRANSCRIPTIONAL REPRESSOR PAAX"/>
    <property type="match status" value="1"/>
</dbReference>
<evidence type="ECO:0000259" key="3">
    <source>
        <dbReference type="Pfam" id="PF20803"/>
    </source>
</evidence>
<proteinExistence type="predicted"/>
<dbReference type="InterPro" id="IPR011965">
    <property type="entry name" value="PaaX_trns_reg"/>
</dbReference>
<keyword evidence="5" id="KW-1185">Reference proteome</keyword>
<dbReference type="InterPro" id="IPR048846">
    <property type="entry name" value="PaaX-like_central"/>
</dbReference>
<evidence type="ECO:0000313" key="5">
    <source>
        <dbReference type="Proteomes" id="UP001589610"/>
    </source>
</evidence>
<gene>
    <name evidence="4" type="ORF">ACFFRH_12805</name>
</gene>
<dbReference type="PANTHER" id="PTHR30319">
    <property type="entry name" value="PHENYLACETIC ACID REGULATOR-RELATED TRANSCRIPTIONAL REPRESSOR"/>
    <property type="match status" value="1"/>
</dbReference>
<dbReference type="SUPFAM" id="SSF46785">
    <property type="entry name" value="Winged helix' DNA-binding domain"/>
    <property type="match status" value="1"/>
</dbReference>
<dbReference type="PIRSF" id="PIRSF020623">
    <property type="entry name" value="PaaX"/>
    <property type="match status" value="1"/>
</dbReference>
<reference evidence="4 5" key="1">
    <citation type="submission" date="2024-09" db="EMBL/GenBank/DDBJ databases">
        <authorList>
            <person name="Sun Q."/>
            <person name="Mori K."/>
        </authorList>
    </citation>
    <scope>NUCLEOTIDE SEQUENCE [LARGE SCALE GENOMIC DNA]</scope>
    <source>
        <strain evidence="4 5">JCM 3028</strain>
    </source>
</reference>
<comment type="caution">
    <text evidence="4">The sequence shown here is derived from an EMBL/GenBank/DDBJ whole genome shotgun (WGS) entry which is preliminary data.</text>
</comment>
<evidence type="ECO:0000259" key="2">
    <source>
        <dbReference type="Pfam" id="PF08223"/>
    </source>
</evidence>